<dbReference type="PANTHER" id="PTHR16943">
    <property type="entry name" value="2-METHYLCITRATE DEHYDRATASE-RELATED"/>
    <property type="match status" value="1"/>
</dbReference>
<dbReference type="InterPro" id="IPR036148">
    <property type="entry name" value="MmgE/PrpD_sf"/>
</dbReference>
<gene>
    <name evidence="4" type="ORF">FOZ76_09495</name>
</gene>
<reference evidence="4 5" key="1">
    <citation type="submission" date="2019-07" db="EMBL/GenBank/DDBJ databases">
        <title>Qingshengfaniella alkalisoli gen. nov., sp. nov., isolated from saline soil.</title>
        <authorList>
            <person name="Xu L."/>
            <person name="Huang X.-X."/>
            <person name="Sun J.-Q."/>
        </authorList>
    </citation>
    <scope>NUCLEOTIDE SEQUENCE [LARGE SCALE GENOMIC DNA]</scope>
    <source>
        <strain evidence="4 5">DSM 27279</strain>
    </source>
</reference>
<evidence type="ECO:0000313" key="5">
    <source>
        <dbReference type="Proteomes" id="UP000318405"/>
    </source>
</evidence>
<dbReference type="InterPro" id="IPR045336">
    <property type="entry name" value="MmgE_PrpD_N"/>
</dbReference>
<dbReference type="Gene3D" id="3.30.1330.120">
    <property type="entry name" value="2-methylcitrate dehydratase PrpD"/>
    <property type="match status" value="1"/>
</dbReference>
<comment type="similarity">
    <text evidence="1">Belongs to the PrpD family.</text>
</comment>
<proteinExistence type="inferred from homology"/>
<dbReference type="Pfam" id="PF19305">
    <property type="entry name" value="MmgE_PrpD_C"/>
    <property type="match status" value="1"/>
</dbReference>
<dbReference type="Proteomes" id="UP000318405">
    <property type="component" value="Unassembled WGS sequence"/>
</dbReference>
<dbReference type="EMBL" id="VLTJ01000017">
    <property type="protein sequence ID" value="TSH96301.1"/>
    <property type="molecule type" value="Genomic_DNA"/>
</dbReference>
<evidence type="ECO:0000256" key="1">
    <source>
        <dbReference type="ARBA" id="ARBA00006174"/>
    </source>
</evidence>
<dbReference type="InterPro" id="IPR045337">
    <property type="entry name" value="MmgE_PrpD_C"/>
</dbReference>
<dbReference type="GO" id="GO:0016829">
    <property type="term" value="F:lyase activity"/>
    <property type="evidence" value="ECO:0007669"/>
    <property type="project" value="InterPro"/>
</dbReference>
<dbReference type="SUPFAM" id="SSF103378">
    <property type="entry name" value="2-methylcitrate dehydratase PrpD"/>
    <property type="match status" value="1"/>
</dbReference>
<feature type="domain" description="MmgE/PrpD N-terminal" evidence="2">
    <location>
        <begin position="7"/>
        <end position="239"/>
    </location>
</feature>
<accession>A0A556ATM9</accession>
<dbReference type="Pfam" id="PF03972">
    <property type="entry name" value="MmgE_PrpD_N"/>
    <property type="match status" value="1"/>
</dbReference>
<protein>
    <submittedName>
        <fullName evidence="4">MmgE/PrpD family protein</fullName>
    </submittedName>
</protein>
<evidence type="ECO:0000313" key="4">
    <source>
        <dbReference type="EMBL" id="TSH96301.1"/>
    </source>
</evidence>
<evidence type="ECO:0000259" key="2">
    <source>
        <dbReference type="Pfam" id="PF03972"/>
    </source>
</evidence>
<dbReference type="OrthoDB" id="8680281at2"/>
<dbReference type="PANTHER" id="PTHR16943:SF8">
    <property type="entry name" value="2-METHYLCITRATE DEHYDRATASE"/>
    <property type="match status" value="1"/>
</dbReference>
<dbReference type="InterPro" id="IPR005656">
    <property type="entry name" value="MmgE_PrpD"/>
</dbReference>
<organism evidence="4 5">
    <name type="scientific">Verticiella sediminum</name>
    <dbReference type="NCBI Taxonomy" id="1247510"/>
    <lineage>
        <taxon>Bacteria</taxon>
        <taxon>Pseudomonadati</taxon>
        <taxon>Pseudomonadota</taxon>
        <taxon>Betaproteobacteria</taxon>
        <taxon>Burkholderiales</taxon>
        <taxon>Alcaligenaceae</taxon>
        <taxon>Verticiella</taxon>
    </lineage>
</organism>
<feature type="domain" description="MmgE/PrpD C-terminal" evidence="3">
    <location>
        <begin position="266"/>
        <end position="432"/>
    </location>
</feature>
<sequence>MKAALTRDLAAATSGLTYERIPRAGIEIAKRGFIDAIGVMLAGKDEPCVSILAQTLSPAAGDASLFWGPDKARAPEAAWINAVATHALDFDDTALSAHPSAVLVPAIVAEAEHLRASGRDMLCAYVAGFEAWADLMQRETGQYHTKGWHPTGIFGSIAAAAACARLRRLDAGATAAALSLGASQSAGITANFGSMAKPLHAGRAAHAGVLAARLAAAGMTASTDALEHPQGFLAAVSPAGAVNVGEPVTVGQRWRIVEIGLNIKKYPTCYCTHRPIDAMLELKQAHPSLDPAQVAGIVVSMSRRNAKVLRNAHPTTGLEAKFSIEFAMACALTAGRVGLDELDDRFVRRPDIQGLFERVRLVFDPREDPATGYAPHDQVSVELPDGRTLRSSPVALARGAAGAPLSHEEIRTKFMSCAARALPEAAAASLHERLSNLEDLRLLCSPPCSP</sequence>
<dbReference type="Gene3D" id="1.10.4100.10">
    <property type="entry name" value="2-methylcitrate dehydratase PrpD"/>
    <property type="match status" value="1"/>
</dbReference>
<comment type="caution">
    <text evidence="4">The sequence shown here is derived from an EMBL/GenBank/DDBJ whole genome shotgun (WGS) entry which is preliminary data.</text>
</comment>
<keyword evidence="5" id="KW-1185">Reference proteome</keyword>
<evidence type="ECO:0000259" key="3">
    <source>
        <dbReference type="Pfam" id="PF19305"/>
    </source>
</evidence>
<dbReference type="AlphaFoldDB" id="A0A556ATM9"/>
<dbReference type="InterPro" id="IPR042183">
    <property type="entry name" value="MmgE/PrpD_sf_1"/>
</dbReference>
<dbReference type="RefSeq" id="WP_143947915.1">
    <property type="nucleotide sequence ID" value="NZ_BAABMB010000002.1"/>
</dbReference>
<dbReference type="InterPro" id="IPR042188">
    <property type="entry name" value="MmgE/PrpD_sf_2"/>
</dbReference>
<name>A0A556ATM9_9BURK</name>